<dbReference type="SMART" id="SM00342">
    <property type="entry name" value="HTH_ARAC"/>
    <property type="match status" value="1"/>
</dbReference>
<dbReference type="PROSITE" id="PS01124">
    <property type="entry name" value="HTH_ARAC_FAMILY_2"/>
    <property type="match status" value="1"/>
</dbReference>
<keyword evidence="6" id="KW-1185">Reference proteome</keyword>
<evidence type="ECO:0000259" key="4">
    <source>
        <dbReference type="PROSITE" id="PS01124"/>
    </source>
</evidence>
<dbReference type="InterPro" id="IPR018060">
    <property type="entry name" value="HTH_AraC"/>
</dbReference>
<dbReference type="Gene3D" id="1.10.10.60">
    <property type="entry name" value="Homeodomain-like"/>
    <property type="match status" value="2"/>
</dbReference>
<protein>
    <submittedName>
        <fullName evidence="5">AraC family transcriptional regulator</fullName>
    </submittedName>
</protein>
<dbReference type="InterPro" id="IPR037923">
    <property type="entry name" value="HTH-like"/>
</dbReference>
<dbReference type="Gene3D" id="2.60.120.10">
    <property type="entry name" value="Jelly Rolls"/>
    <property type="match status" value="1"/>
</dbReference>
<sequence>MKQAVVDFLRKPTLIEQQQKNSDIFHDDIPISAINPNLSTDRHIPVLNNYFFRNKDIYISKHNRYAPYPTHTHLFLEMNYVLFGHADEIVNGKQIHLQAGDLLLLDVGSKHSIGYLGENDILINLLFRDKNISINLLNDLRRSKSVLYEFLINRVTNKDHQSEDNYLIFHKQKNNEVQVTLEAMIEEYFSHREFSNSIIKNYLSILLIQLVRNYTIKAKQASATQNLMIKILRDVTQNYRDITLSKVARKYNYNKNYLSNIFKKEVGKTFSEIVTQERLIQAHTLINSTTIPIADIIDQVGISNKNFFYRKYKNQYQIMPGKERQQALR</sequence>
<dbReference type="RefSeq" id="WP_057873417.1">
    <property type="nucleotide sequence ID" value="NZ_AYYI01000021.1"/>
</dbReference>
<feature type="domain" description="HTH araC/xylS-type" evidence="4">
    <location>
        <begin position="225"/>
        <end position="326"/>
    </location>
</feature>
<dbReference type="SUPFAM" id="SSF51215">
    <property type="entry name" value="Regulatory protein AraC"/>
    <property type="match status" value="1"/>
</dbReference>
<dbReference type="InterPro" id="IPR003313">
    <property type="entry name" value="AraC-bd"/>
</dbReference>
<dbReference type="InterPro" id="IPR009057">
    <property type="entry name" value="Homeodomain-like_sf"/>
</dbReference>
<dbReference type="Pfam" id="PF12833">
    <property type="entry name" value="HTH_18"/>
    <property type="match status" value="1"/>
</dbReference>
<dbReference type="Proteomes" id="UP000051638">
    <property type="component" value="Unassembled WGS sequence"/>
</dbReference>
<organism evidence="5 6">
    <name type="scientific">Loigolactobacillus rennini DSM 20253</name>
    <dbReference type="NCBI Taxonomy" id="1423796"/>
    <lineage>
        <taxon>Bacteria</taxon>
        <taxon>Bacillati</taxon>
        <taxon>Bacillota</taxon>
        <taxon>Bacilli</taxon>
        <taxon>Lactobacillales</taxon>
        <taxon>Lactobacillaceae</taxon>
        <taxon>Loigolactobacillus</taxon>
    </lineage>
</organism>
<dbReference type="EMBL" id="AYYI01000021">
    <property type="protein sequence ID" value="KRM98961.1"/>
    <property type="molecule type" value="Genomic_DNA"/>
</dbReference>
<accession>A0A0R2D507</accession>
<keyword evidence="1" id="KW-0805">Transcription regulation</keyword>
<gene>
    <name evidence="5" type="ORF">FC24_GL000594</name>
</gene>
<evidence type="ECO:0000256" key="1">
    <source>
        <dbReference type="ARBA" id="ARBA00023015"/>
    </source>
</evidence>
<evidence type="ECO:0000256" key="3">
    <source>
        <dbReference type="ARBA" id="ARBA00023163"/>
    </source>
</evidence>
<name>A0A0R2D507_9LACO</name>
<dbReference type="PATRIC" id="fig|1423796.3.peg.612"/>
<dbReference type="InterPro" id="IPR014710">
    <property type="entry name" value="RmlC-like_jellyroll"/>
</dbReference>
<dbReference type="SUPFAM" id="SSF46689">
    <property type="entry name" value="Homeodomain-like"/>
    <property type="match status" value="1"/>
</dbReference>
<evidence type="ECO:0000256" key="2">
    <source>
        <dbReference type="ARBA" id="ARBA00023125"/>
    </source>
</evidence>
<dbReference type="GO" id="GO:0003700">
    <property type="term" value="F:DNA-binding transcription factor activity"/>
    <property type="evidence" value="ECO:0007669"/>
    <property type="project" value="InterPro"/>
</dbReference>
<proteinExistence type="predicted"/>
<dbReference type="Pfam" id="PF02311">
    <property type="entry name" value="AraC_binding"/>
    <property type="match status" value="1"/>
</dbReference>
<dbReference type="AlphaFoldDB" id="A0A0R2D507"/>
<dbReference type="PANTHER" id="PTHR43280">
    <property type="entry name" value="ARAC-FAMILY TRANSCRIPTIONAL REGULATOR"/>
    <property type="match status" value="1"/>
</dbReference>
<comment type="caution">
    <text evidence="5">The sequence shown here is derived from an EMBL/GenBank/DDBJ whole genome shotgun (WGS) entry which is preliminary data.</text>
</comment>
<keyword evidence="2" id="KW-0238">DNA-binding</keyword>
<evidence type="ECO:0000313" key="5">
    <source>
        <dbReference type="EMBL" id="KRM98961.1"/>
    </source>
</evidence>
<dbReference type="PANTHER" id="PTHR43280:SF28">
    <property type="entry name" value="HTH-TYPE TRANSCRIPTIONAL ACTIVATOR RHAS"/>
    <property type="match status" value="1"/>
</dbReference>
<keyword evidence="3" id="KW-0804">Transcription</keyword>
<evidence type="ECO:0000313" key="6">
    <source>
        <dbReference type="Proteomes" id="UP000051638"/>
    </source>
</evidence>
<dbReference type="STRING" id="1423796.FC24_GL000594"/>
<dbReference type="OrthoDB" id="9816335at2"/>
<dbReference type="GO" id="GO:0043565">
    <property type="term" value="F:sequence-specific DNA binding"/>
    <property type="evidence" value="ECO:0007669"/>
    <property type="project" value="InterPro"/>
</dbReference>
<reference evidence="5 6" key="1">
    <citation type="journal article" date="2015" name="Genome Announc.">
        <title>Expanding the biotechnology potential of lactobacilli through comparative genomics of 213 strains and associated genera.</title>
        <authorList>
            <person name="Sun Z."/>
            <person name="Harris H.M."/>
            <person name="McCann A."/>
            <person name="Guo C."/>
            <person name="Argimon S."/>
            <person name="Zhang W."/>
            <person name="Yang X."/>
            <person name="Jeffery I.B."/>
            <person name="Cooney J.C."/>
            <person name="Kagawa T.F."/>
            <person name="Liu W."/>
            <person name="Song Y."/>
            <person name="Salvetti E."/>
            <person name="Wrobel A."/>
            <person name="Rasinkangas P."/>
            <person name="Parkhill J."/>
            <person name="Rea M.C."/>
            <person name="O'Sullivan O."/>
            <person name="Ritari J."/>
            <person name="Douillard F.P."/>
            <person name="Paul Ross R."/>
            <person name="Yang R."/>
            <person name="Briner A.E."/>
            <person name="Felis G.E."/>
            <person name="de Vos W.M."/>
            <person name="Barrangou R."/>
            <person name="Klaenhammer T.R."/>
            <person name="Caufield P.W."/>
            <person name="Cui Y."/>
            <person name="Zhang H."/>
            <person name="O'Toole P.W."/>
        </authorList>
    </citation>
    <scope>NUCLEOTIDE SEQUENCE [LARGE SCALE GENOMIC DNA]</scope>
    <source>
        <strain evidence="5 6">DSM 20253</strain>
    </source>
</reference>